<dbReference type="InterPro" id="IPR011043">
    <property type="entry name" value="Gal_Oxase/kelch_b-propeller"/>
</dbReference>
<dbReference type="RefSeq" id="WP_244906323.1">
    <property type="nucleotide sequence ID" value="NZ_BHZF01000002.1"/>
</dbReference>
<sequence length="559" mass="62489">MNKIIFNQRIFAYFSARIFHMSIRDFLACVVLSAVSALDGYGQISEFPFQVSLVPVTIPNLPGLHSYTIAQHNGKWLIIGGRKDGIHARQPFNSFPASQSNTDIFVIDVANGQFWTASLNVLPTGLREQLQSTNMNFYQDGDTLYIIGGYGYSASANNHITYPYLTTVQVSSLIQSIVNNQSIVPYFKQIQDTIFQVTGGHLKKINDLFFLVGGHTFTGRYNPMGNPTFTQQYTNQIRKFKINNSANQVSYSDLSITTDPVHLRRRDYNLLPQILPNGEQGLLISAGVFQLNADLPFLHPVEITYSSYQPITGFSQYLSHYHSPVVCMYDSVKKMMHSLFFGGISQYYYQNSLLIKDDQVPFVSTISRLQKDSAGNLTEYVMPVQMPGLKGAGAEFILNLSIPHFSNKVIKLNEISQGAFLAGYIYGGISSPTLNPFSANQTNTTSADATIYEVWITNSTTSNSEFKLDGKNPYDIKVFPNPATGDFSFLFDIEKPTKISYILTDGSGKLLKRSVNQLFQPGQHSIRISQDNSISTGVVHLTVVFDDLYYATQKITINR</sequence>
<dbReference type="Proteomes" id="UP000253517">
    <property type="component" value="Unassembled WGS sequence"/>
</dbReference>
<accession>A0A369A6C1</accession>
<dbReference type="SUPFAM" id="SSF50965">
    <property type="entry name" value="Galactose oxidase, central domain"/>
    <property type="match status" value="1"/>
</dbReference>
<dbReference type="EMBL" id="QPJS01000002">
    <property type="protein sequence ID" value="RCX03627.1"/>
    <property type="molecule type" value="Genomic_DNA"/>
</dbReference>
<organism evidence="1 2">
    <name type="scientific">Schleiferia thermophila</name>
    <dbReference type="NCBI Taxonomy" id="884107"/>
    <lineage>
        <taxon>Bacteria</taxon>
        <taxon>Pseudomonadati</taxon>
        <taxon>Bacteroidota</taxon>
        <taxon>Flavobacteriia</taxon>
        <taxon>Flavobacteriales</taxon>
        <taxon>Schleiferiaceae</taxon>
        <taxon>Schleiferia</taxon>
    </lineage>
</organism>
<dbReference type="Gene3D" id="2.120.10.80">
    <property type="entry name" value="Kelch-type beta propeller"/>
    <property type="match status" value="1"/>
</dbReference>
<dbReference type="InterPro" id="IPR015915">
    <property type="entry name" value="Kelch-typ_b-propeller"/>
</dbReference>
<dbReference type="AlphaFoldDB" id="A0A369A6C1"/>
<reference evidence="1 2" key="1">
    <citation type="submission" date="2018-07" db="EMBL/GenBank/DDBJ databases">
        <title>Genomic Encyclopedia of Type Strains, Phase IV (KMG-IV): sequencing the most valuable type-strain genomes for metagenomic binning, comparative biology and taxonomic classification.</title>
        <authorList>
            <person name="Goeker M."/>
        </authorList>
    </citation>
    <scope>NUCLEOTIDE SEQUENCE [LARGE SCALE GENOMIC DNA]</scope>
    <source>
        <strain evidence="1 2">DSM 21410</strain>
    </source>
</reference>
<protein>
    <submittedName>
        <fullName evidence="1">Uncharacterized protein</fullName>
    </submittedName>
</protein>
<gene>
    <name evidence="1" type="ORF">DES35_10277</name>
</gene>
<name>A0A369A6C1_9FLAO</name>
<evidence type="ECO:0000313" key="2">
    <source>
        <dbReference type="Proteomes" id="UP000253517"/>
    </source>
</evidence>
<evidence type="ECO:0000313" key="1">
    <source>
        <dbReference type="EMBL" id="RCX03627.1"/>
    </source>
</evidence>
<keyword evidence="2" id="KW-1185">Reference proteome</keyword>
<proteinExistence type="predicted"/>
<comment type="caution">
    <text evidence="1">The sequence shown here is derived from an EMBL/GenBank/DDBJ whole genome shotgun (WGS) entry which is preliminary data.</text>
</comment>